<organism evidence="2 3">
    <name type="scientific">Glutamicibacter arilaitensis (strain DSM 16368 / CIP 108037 / IAM 15318 / JCM 13566 / NCIMB 14258 / Re117)</name>
    <name type="common">Arthrobacter arilaitensis</name>
    <dbReference type="NCBI Taxonomy" id="861360"/>
    <lineage>
        <taxon>Bacteria</taxon>
        <taxon>Bacillati</taxon>
        <taxon>Actinomycetota</taxon>
        <taxon>Actinomycetes</taxon>
        <taxon>Micrococcales</taxon>
        <taxon>Micrococcaceae</taxon>
        <taxon>Glutamicibacter</taxon>
    </lineage>
</organism>
<evidence type="ECO:0000313" key="2">
    <source>
        <dbReference type="EMBL" id="CBT76206.1"/>
    </source>
</evidence>
<reference evidence="3" key="1">
    <citation type="journal article" date="2010" name="PLoS ONE">
        <title>The Arthrobacter arilaitensis Re117 genome sequence reveals its genetic adaptation to the surface of cheese.</title>
        <authorList>
            <person name="Monnet C."/>
            <person name="Loux V."/>
            <person name="Gibrat J.F."/>
            <person name="Spinnler E."/>
            <person name="Barbe V."/>
            <person name="Vacherie B."/>
            <person name="Gavory F."/>
            <person name="Gourbeyre E."/>
            <person name="Siguier P."/>
            <person name="Chandler M."/>
            <person name="Elleuch R."/>
            <person name="Irlinger F."/>
            <person name="Vallaeys T."/>
        </authorList>
    </citation>
    <scope>NUCLEOTIDE SEQUENCE</scope>
    <source>
        <strain evidence="3">DSM 16368 / CIP 108037 / IAM 15318 / JCM 13566 / Re117</strain>
    </source>
</reference>
<evidence type="ECO:0000313" key="3">
    <source>
        <dbReference type="Proteomes" id="UP000006878"/>
    </source>
</evidence>
<dbReference type="Proteomes" id="UP000006878">
    <property type="component" value="Chromosome"/>
</dbReference>
<name>A0ABM9PXY8_GLUAR</name>
<accession>A0ABM9PXY8</accession>
<keyword evidence="3" id="KW-1185">Reference proteome</keyword>
<evidence type="ECO:0000256" key="1">
    <source>
        <dbReference type="SAM" id="Phobius"/>
    </source>
</evidence>
<sequence length="43" mass="5106">MTTFFLSLYLLIWPVIVLGVLYFISKGFIQEWIEARRNGEDII</sequence>
<dbReference type="RefSeq" id="WP_013349330.1">
    <property type="nucleotide sequence ID" value="NC_014550.1"/>
</dbReference>
<dbReference type="InterPro" id="IPR049820">
    <property type="entry name" value="Trnsprt_adja_ssu-like"/>
</dbReference>
<keyword evidence="1" id="KW-0812">Transmembrane</keyword>
<reference evidence="3" key="2">
    <citation type="submission" date="2010-07" db="EMBL/GenBank/DDBJ databases">
        <title>Complete genome sequence of Arthrobacter arilaitensis (strain DSM 16368 / CIP 108037 / JCM 13566 / Re117).</title>
        <authorList>
            <person name="Genoscope."/>
        </authorList>
    </citation>
    <scope>NUCLEOTIDE SEQUENCE [LARGE SCALE GENOMIC DNA]</scope>
    <source>
        <strain evidence="3">DSM 16368 / CIP 108037 / IAM 15318 / JCM 13566 / Re117</strain>
    </source>
</reference>
<dbReference type="NCBIfam" id="NF038354">
    <property type="entry name" value="trnsprt_adja_43"/>
    <property type="match status" value="1"/>
</dbReference>
<gene>
    <name evidence="2" type="ordered locus">AARI_19870</name>
</gene>
<dbReference type="EMBL" id="FQ311875">
    <property type="protein sequence ID" value="CBT76206.1"/>
    <property type="molecule type" value="Genomic_DNA"/>
</dbReference>
<protein>
    <submittedName>
        <fullName evidence="2">Uncharacterized protein</fullName>
    </submittedName>
</protein>
<dbReference type="GeneID" id="303187203"/>
<feature type="transmembrane region" description="Helical" evidence="1">
    <location>
        <begin position="6"/>
        <end position="24"/>
    </location>
</feature>
<keyword evidence="1" id="KW-1133">Transmembrane helix</keyword>
<keyword evidence="1" id="KW-0472">Membrane</keyword>
<proteinExistence type="predicted"/>